<dbReference type="InterPro" id="IPR011042">
    <property type="entry name" value="6-blade_b-propeller_TolB-like"/>
</dbReference>
<dbReference type="Pfam" id="PF02333">
    <property type="entry name" value="Phytase"/>
    <property type="match status" value="1"/>
</dbReference>
<dbReference type="Gene3D" id="2.120.10.30">
    <property type="entry name" value="TolB, C-terminal domain"/>
    <property type="match status" value="1"/>
</dbReference>
<dbReference type="OrthoDB" id="8696437at2"/>
<dbReference type="SUPFAM" id="SSF50956">
    <property type="entry name" value="Thermostable phytase (3-phytase)"/>
    <property type="match status" value="1"/>
</dbReference>
<protein>
    <submittedName>
        <fullName evidence="2">Phytase</fullName>
    </submittedName>
</protein>
<dbReference type="PROSITE" id="PS51662">
    <property type="entry name" value="BP_PHYTASE"/>
    <property type="match status" value="1"/>
</dbReference>
<dbReference type="AlphaFoldDB" id="A0A3N0DRK6"/>
<evidence type="ECO:0000313" key="2">
    <source>
        <dbReference type="EMBL" id="RNL78141.1"/>
    </source>
</evidence>
<evidence type="ECO:0000313" key="3">
    <source>
        <dbReference type="Proteomes" id="UP000267469"/>
    </source>
</evidence>
<dbReference type="Proteomes" id="UP000267469">
    <property type="component" value="Unassembled WGS sequence"/>
</dbReference>
<sequence length="348" mass="39206">MIKNIHVKKLIYLICALGILSCKEQLPVIKPTLITDKTPNDTDDPAIWVNRENPEESIVFGTDKGEQDQPDSGIYAFDLDGKLIPEKSITGLIRTNNADVEYDFKLNDSVHTDILAFTERGRRQIRVFSVPDMKPLDNGGFKVFEDADDSNPEFRQPMGISIYRNPETGRVYVIVGRKNGPAEDYLYQYELISDPTGVRTDLVRKFGRFSGKKEIEAIAVDDALGYIYYCDEQEGIRKYYADPSKGNEELAFFGGEYFTDDNEGIAIAAYPDGEGYIIVSDQGAHAFNFFRRSDNTFVKALNLGTLSTDGCEITMESLGSKFPNGLFVSMNDERDFFYHAVDSLKLDK</sequence>
<reference evidence="2 3" key="1">
    <citation type="submission" date="2018-10" db="EMBL/GenBank/DDBJ databases">
        <title>Sinomicrobium pectinilyticum sp. nov., a pectinase-producing bacterium isolated from alkaline and saline soil, and emended description of the genus Sinomicrobium.</title>
        <authorList>
            <person name="Cheng B."/>
            <person name="Li C."/>
            <person name="Lai Q."/>
            <person name="Du M."/>
            <person name="Shao Z."/>
            <person name="Xu P."/>
            <person name="Yang C."/>
        </authorList>
    </citation>
    <scope>NUCLEOTIDE SEQUENCE [LARGE SCALE GENOMIC DNA]</scope>
    <source>
        <strain evidence="2 3">5DNS001</strain>
    </source>
</reference>
<evidence type="ECO:0000259" key="1">
    <source>
        <dbReference type="PROSITE" id="PS51662"/>
    </source>
</evidence>
<dbReference type="PROSITE" id="PS51257">
    <property type="entry name" value="PROKAR_LIPOPROTEIN"/>
    <property type="match status" value="1"/>
</dbReference>
<dbReference type="InterPro" id="IPR003431">
    <property type="entry name" value="B-propeller_Phytase"/>
</dbReference>
<gene>
    <name evidence="2" type="ORF">ED312_19595</name>
</gene>
<comment type="caution">
    <text evidence="2">The sequence shown here is derived from an EMBL/GenBank/DDBJ whole genome shotgun (WGS) entry which is preliminary data.</text>
</comment>
<name>A0A3N0DRK6_SINP1</name>
<dbReference type="GO" id="GO:0016158">
    <property type="term" value="F:inositol hexakisphosphate 3-phosphatase activity"/>
    <property type="evidence" value="ECO:0007669"/>
    <property type="project" value="InterPro"/>
</dbReference>
<keyword evidence="3" id="KW-1185">Reference proteome</keyword>
<organism evidence="2 3">
    <name type="scientific">Sinomicrobium pectinilyticum</name>
    <dbReference type="NCBI Taxonomy" id="1084421"/>
    <lineage>
        <taxon>Bacteria</taxon>
        <taxon>Pseudomonadati</taxon>
        <taxon>Bacteroidota</taxon>
        <taxon>Flavobacteriia</taxon>
        <taxon>Flavobacteriales</taxon>
        <taxon>Flavobacteriaceae</taxon>
        <taxon>Sinomicrobium</taxon>
    </lineage>
</organism>
<proteinExistence type="predicted"/>
<accession>A0A3N0DRK6</accession>
<feature type="domain" description="BPP" evidence="1">
    <location>
        <begin position="19"/>
        <end position="348"/>
    </location>
</feature>
<dbReference type="EMBL" id="RJTM01000136">
    <property type="protein sequence ID" value="RNL78141.1"/>
    <property type="molecule type" value="Genomic_DNA"/>
</dbReference>